<feature type="region of interest" description="Disordered" evidence="2">
    <location>
        <begin position="1"/>
        <end position="49"/>
    </location>
</feature>
<dbReference type="InterPro" id="IPR042001">
    <property type="entry name" value="Sortase_F"/>
</dbReference>
<evidence type="ECO:0000313" key="5">
    <source>
        <dbReference type="Proteomes" id="UP000319103"/>
    </source>
</evidence>
<evidence type="ECO:0000256" key="3">
    <source>
        <dbReference type="SAM" id="Phobius"/>
    </source>
</evidence>
<dbReference type="InterPro" id="IPR023365">
    <property type="entry name" value="Sortase_dom-sf"/>
</dbReference>
<protein>
    <submittedName>
        <fullName evidence="4">Class F sortase</fullName>
    </submittedName>
</protein>
<dbReference type="EMBL" id="VIGB01000003">
    <property type="protein sequence ID" value="TQF05061.1"/>
    <property type="molecule type" value="Genomic_DNA"/>
</dbReference>
<dbReference type="NCBIfam" id="NF033748">
    <property type="entry name" value="class_F_sortase"/>
    <property type="match status" value="1"/>
</dbReference>
<feature type="compositionally biased region" description="Low complexity" evidence="2">
    <location>
        <begin position="17"/>
        <end position="31"/>
    </location>
</feature>
<keyword evidence="3" id="KW-0472">Membrane</keyword>
<evidence type="ECO:0000313" key="4">
    <source>
        <dbReference type="EMBL" id="TQF05061.1"/>
    </source>
</evidence>
<evidence type="ECO:0000256" key="2">
    <source>
        <dbReference type="SAM" id="MobiDB-lite"/>
    </source>
</evidence>
<name>A0A540W7Q7_9ACTN</name>
<dbReference type="Proteomes" id="UP000319103">
    <property type="component" value="Unassembled WGS sequence"/>
</dbReference>
<gene>
    <name evidence="4" type="ORF">E6W39_26015</name>
</gene>
<dbReference type="AlphaFoldDB" id="A0A540W7Q7"/>
<organism evidence="4 5">
    <name type="scientific">Kitasatospora acidiphila</name>
    <dbReference type="NCBI Taxonomy" id="2567942"/>
    <lineage>
        <taxon>Bacteria</taxon>
        <taxon>Bacillati</taxon>
        <taxon>Actinomycetota</taxon>
        <taxon>Actinomycetes</taxon>
        <taxon>Kitasatosporales</taxon>
        <taxon>Streptomycetaceae</taxon>
        <taxon>Kitasatospora</taxon>
    </lineage>
</organism>
<feature type="compositionally biased region" description="Basic residues" evidence="2">
    <location>
        <begin position="1"/>
        <end position="12"/>
    </location>
</feature>
<keyword evidence="3" id="KW-1133">Transmembrane helix</keyword>
<dbReference type="SUPFAM" id="SSF63817">
    <property type="entry name" value="Sortase"/>
    <property type="match status" value="1"/>
</dbReference>
<proteinExistence type="predicted"/>
<sequence length="255" mass="26932">MVRRPARGRPGRPPRSWPAARAWRPPGWSRWPSPPASAVPARRADHRRSRRPWRVPAAAGGVLALVCAAVVLSQGSSQPPVRIATTAAAPPAPAPVVPAAAPSTTVRSAPVRVQIPRLGVDAPVVPAGLNADGTAQVPPLDHPGQVDWYDGGPAPGETGPAVLLGHYDNQAGPAVFHQLPNLRPGDRIEIRRADGSTVNYQVRELRQAPKDAFPTDAVYGDTTNPQLRLITCGGVLQQSGHYSDNIIVFADLTAS</sequence>
<evidence type="ECO:0000256" key="1">
    <source>
        <dbReference type="ARBA" id="ARBA00022801"/>
    </source>
</evidence>
<keyword evidence="5" id="KW-1185">Reference proteome</keyword>
<dbReference type="Pfam" id="PF04203">
    <property type="entry name" value="Sortase"/>
    <property type="match status" value="1"/>
</dbReference>
<reference evidence="4 5" key="1">
    <citation type="submission" date="2019-06" db="EMBL/GenBank/DDBJ databases">
        <title>Description of Kitasatospora acidophila sp. nov. isolated from pine grove soil, and reclassification of Streptomyces novaecaesareae to Kitasatospora novaeceasareae comb. nov.</title>
        <authorList>
            <person name="Kim M.J."/>
        </authorList>
    </citation>
    <scope>NUCLEOTIDE SEQUENCE [LARGE SCALE GENOMIC DNA]</scope>
    <source>
        <strain evidence="4 5">MMS16-CNU292</strain>
    </source>
</reference>
<dbReference type="InterPro" id="IPR005754">
    <property type="entry name" value="Sortase"/>
</dbReference>
<dbReference type="Gene3D" id="2.40.260.10">
    <property type="entry name" value="Sortase"/>
    <property type="match status" value="1"/>
</dbReference>
<keyword evidence="1" id="KW-0378">Hydrolase</keyword>
<comment type="caution">
    <text evidence="4">The sequence shown here is derived from an EMBL/GenBank/DDBJ whole genome shotgun (WGS) entry which is preliminary data.</text>
</comment>
<keyword evidence="3" id="KW-0812">Transmembrane</keyword>
<dbReference type="GO" id="GO:0016787">
    <property type="term" value="F:hydrolase activity"/>
    <property type="evidence" value="ECO:0007669"/>
    <property type="project" value="UniProtKB-KW"/>
</dbReference>
<feature type="transmembrane region" description="Helical" evidence="3">
    <location>
        <begin position="53"/>
        <end position="72"/>
    </location>
</feature>
<accession>A0A540W7Q7</accession>
<dbReference type="OrthoDB" id="525039at2"/>
<dbReference type="CDD" id="cd05829">
    <property type="entry name" value="Sortase_F"/>
    <property type="match status" value="1"/>
</dbReference>